<feature type="domain" description="Periplasmic binding protein" evidence="4">
    <location>
        <begin position="40"/>
        <end position="290"/>
    </location>
</feature>
<dbReference type="Gene3D" id="3.40.50.2300">
    <property type="match status" value="2"/>
</dbReference>
<evidence type="ECO:0000256" key="1">
    <source>
        <dbReference type="ARBA" id="ARBA00004196"/>
    </source>
</evidence>
<dbReference type="GO" id="GO:0030313">
    <property type="term" value="C:cell envelope"/>
    <property type="evidence" value="ECO:0007669"/>
    <property type="project" value="UniProtKB-SubCell"/>
</dbReference>
<dbReference type="PROSITE" id="PS51257">
    <property type="entry name" value="PROKAR_LIPOPROTEIN"/>
    <property type="match status" value="1"/>
</dbReference>
<sequence length="324" mass="33244">MKERYNMLRKVLSIASASVLAVSLAACAPAADSGSGGGLIAIITVDQANPFWAAEAETAKAEAEALGYTTTVADHKNDPTAQDQLIDTAIASGAVAIILDPAGADESIGAVQKATDAGIPVFLVNAEINKTGIAKAQIVSNNAQGAALGAEEFAKAMGQKGDYVELFGNPTDNNAGVRSEGYKSVLSQYPDMKNVGMEVANWDRAQGKDKMDSLLQAHPQLKGIIAGNDEMALGAIAALEAAGRTDVVVGGFDGNADAAAAVTSGKMAYTVLQPIANLAKMAVAQAHSFLTTGATGVADEKQTVDCVLINPDNVSKYTSWALSE</sequence>
<dbReference type="GO" id="GO:0030246">
    <property type="term" value="F:carbohydrate binding"/>
    <property type="evidence" value="ECO:0007669"/>
    <property type="project" value="UniProtKB-ARBA"/>
</dbReference>
<comment type="subcellular location">
    <subcellularLocation>
        <location evidence="1">Cell envelope</location>
    </subcellularLocation>
</comment>
<dbReference type="PANTHER" id="PTHR46847:SF1">
    <property type="entry name" value="D-ALLOSE-BINDING PERIPLASMIC PROTEIN-RELATED"/>
    <property type="match status" value="1"/>
</dbReference>
<accession>A0A6J6CZP3</accession>
<comment type="similarity">
    <text evidence="2">Belongs to the bacterial solute-binding protein 2 family.</text>
</comment>
<evidence type="ECO:0000313" key="6">
    <source>
        <dbReference type="EMBL" id="CAB4644455.1"/>
    </source>
</evidence>
<dbReference type="InterPro" id="IPR025997">
    <property type="entry name" value="SBP_2_dom"/>
</dbReference>
<evidence type="ECO:0000313" key="5">
    <source>
        <dbReference type="EMBL" id="CAB4555148.1"/>
    </source>
</evidence>
<dbReference type="InterPro" id="IPR028082">
    <property type="entry name" value="Peripla_BP_I"/>
</dbReference>
<dbReference type="EMBL" id="CAEZWA010000082">
    <property type="protein sequence ID" value="CAB4644455.1"/>
    <property type="molecule type" value="Genomic_DNA"/>
</dbReference>
<organism evidence="5">
    <name type="scientific">freshwater metagenome</name>
    <dbReference type="NCBI Taxonomy" id="449393"/>
    <lineage>
        <taxon>unclassified sequences</taxon>
        <taxon>metagenomes</taxon>
        <taxon>ecological metagenomes</taxon>
    </lineage>
</organism>
<dbReference type="PANTHER" id="PTHR46847">
    <property type="entry name" value="D-ALLOSE-BINDING PERIPLASMIC PROTEIN-RELATED"/>
    <property type="match status" value="1"/>
</dbReference>
<proteinExistence type="inferred from homology"/>
<keyword evidence="3" id="KW-0732">Signal</keyword>
<dbReference type="EMBL" id="CAEZSZ010000052">
    <property type="protein sequence ID" value="CAB4555148.1"/>
    <property type="molecule type" value="Genomic_DNA"/>
</dbReference>
<gene>
    <name evidence="5" type="ORF">UFOPK1561_00552</name>
    <name evidence="6" type="ORF">UFOPK2165_00551</name>
</gene>
<evidence type="ECO:0000256" key="3">
    <source>
        <dbReference type="ARBA" id="ARBA00022729"/>
    </source>
</evidence>
<dbReference type="CDD" id="cd19967">
    <property type="entry name" value="PBP1_TmRBP-like"/>
    <property type="match status" value="1"/>
</dbReference>
<dbReference type="Pfam" id="PF13407">
    <property type="entry name" value="Peripla_BP_4"/>
    <property type="match status" value="1"/>
</dbReference>
<evidence type="ECO:0000256" key="2">
    <source>
        <dbReference type="ARBA" id="ARBA00007639"/>
    </source>
</evidence>
<name>A0A6J6CZP3_9ZZZZ</name>
<reference evidence="5" key="1">
    <citation type="submission" date="2020-05" db="EMBL/GenBank/DDBJ databases">
        <authorList>
            <person name="Chiriac C."/>
            <person name="Salcher M."/>
            <person name="Ghai R."/>
            <person name="Kavagutti S V."/>
        </authorList>
    </citation>
    <scope>NUCLEOTIDE SEQUENCE</scope>
</reference>
<protein>
    <submittedName>
        <fullName evidence="5">Unannotated protein</fullName>
    </submittedName>
</protein>
<evidence type="ECO:0000259" key="4">
    <source>
        <dbReference type="Pfam" id="PF13407"/>
    </source>
</evidence>
<dbReference type="SUPFAM" id="SSF53822">
    <property type="entry name" value="Periplasmic binding protein-like I"/>
    <property type="match status" value="1"/>
</dbReference>
<dbReference type="AlphaFoldDB" id="A0A6J6CZP3"/>